<dbReference type="OMA" id="MFQASTY"/>
<dbReference type="HOGENOM" id="CLU_2123359_0_0_1"/>
<dbReference type="EMBL" id="NMWX01000164">
    <property type="protein sequence ID" value="OZF83995.1"/>
    <property type="molecule type" value="Genomic_DNA"/>
</dbReference>
<name>A0A260ZF94_CAERE</name>
<keyword evidence="2" id="KW-1185">Reference proteome</keyword>
<comment type="caution">
    <text evidence="1">The sequence shown here is derived from an EMBL/GenBank/DDBJ whole genome shotgun (WGS) entry which is preliminary data.</text>
</comment>
<feature type="non-terminal residue" evidence="1">
    <location>
        <position position="1"/>
    </location>
</feature>
<evidence type="ECO:0000313" key="1">
    <source>
        <dbReference type="EMBL" id="OZF83995.1"/>
    </source>
</evidence>
<evidence type="ECO:0000313" key="2">
    <source>
        <dbReference type="Proteomes" id="UP000216624"/>
    </source>
</evidence>
<reference evidence="1" key="1">
    <citation type="submission" date="2017-08" db="EMBL/GenBank/DDBJ databases">
        <authorList>
            <person name="de Groot N.N."/>
        </authorList>
    </citation>
    <scope>NUCLEOTIDE SEQUENCE [LARGE SCALE GENOMIC DNA]</scope>
    <source>
        <strain evidence="1">PX439</strain>
    </source>
</reference>
<dbReference type="STRING" id="31234.E3NG36"/>
<protein>
    <submittedName>
        <fullName evidence="1">Uncharacterized protein</fullName>
    </submittedName>
</protein>
<proteinExistence type="predicted"/>
<dbReference type="Proteomes" id="UP000216624">
    <property type="component" value="Unassembled WGS sequence"/>
</dbReference>
<sequence>MTSATKSATKTGATSQVSATGSKIGEEQSEPSQITQRSLYGNVKPPKMSENPLPKPNKNLEHLESKLKGNLRCGVGCLALGAIIASGLIFLAFLAFRGKVIFPDIPDMKEFMTVHNG</sequence>
<dbReference type="eggNOG" id="ENOG502TKKF">
    <property type="taxonomic scope" value="Eukaryota"/>
</dbReference>
<organism evidence="1 2">
    <name type="scientific">Caenorhabditis remanei</name>
    <name type="common">Caenorhabditis vulgaris</name>
    <dbReference type="NCBI Taxonomy" id="31234"/>
    <lineage>
        <taxon>Eukaryota</taxon>
        <taxon>Metazoa</taxon>
        <taxon>Ecdysozoa</taxon>
        <taxon>Nematoda</taxon>
        <taxon>Chromadorea</taxon>
        <taxon>Rhabditida</taxon>
        <taxon>Rhabditina</taxon>
        <taxon>Rhabditomorpha</taxon>
        <taxon>Rhabditoidea</taxon>
        <taxon>Rhabditidae</taxon>
        <taxon>Peloderinae</taxon>
        <taxon>Caenorhabditis</taxon>
    </lineage>
</organism>
<gene>
    <name evidence="1" type="ORF">FL82_24584</name>
</gene>
<dbReference type="OrthoDB" id="5801417at2759"/>
<accession>A0A260ZF94</accession>